<dbReference type="PANTHER" id="PTHR43289">
    <property type="entry name" value="MITOGEN-ACTIVATED PROTEIN KINASE KINASE KINASE 20-RELATED"/>
    <property type="match status" value="1"/>
</dbReference>
<dbReference type="GO" id="GO:0004674">
    <property type="term" value="F:protein serine/threonine kinase activity"/>
    <property type="evidence" value="ECO:0007669"/>
    <property type="project" value="TreeGrafter"/>
</dbReference>
<dbReference type="InterPro" id="IPR011009">
    <property type="entry name" value="Kinase-like_dom_sf"/>
</dbReference>
<evidence type="ECO:0000313" key="8">
    <source>
        <dbReference type="EMBL" id="KYG02728.1"/>
    </source>
</evidence>
<dbReference type="CDD" id="cd14014">
    <property type="entry name" value="STKc_PknB_like"/>
    <property type="match status" value="1"/>
</dbReference>
<keyword evidence="4 5" id="KW-0067">ATP-binding</keyword>
<dbReference type="PROSITE" id="PS00108">
    <property type="entry name" value="PROTEIN_KINASE_ST"/>
    <property type="match status" value="1"/>
</dbReference>
<accession>A0A150TDZ9</accession>
<dbReference type="Gene3D" id="1.10.510.10">
    <property type="entry name" value="Transferase(Phosphotransferase) domain 1"/>
    <property type="match status" value="1"/>
</dbReference>
<feature type="compositionally biased region" description="Polar residues" evidence="6">
    <location>
        <begin position="356"/>
        <end position="374"/>
    </location>
</feature>
<feature type="domain" description="Protein kinase" evidence="7">
    <location>
        <begin position="24"/>
        <end position="292"/>
    </location>
</feature>
<dbReference type="InterPro" id="IPR017441">
    <property type="entry name" value="Protein_kinase_ATP_BS"/>
</dbReference>
<evidence type="ECO:0000256" key="5">
    <source>
        <dbReference type="PROSITE-ProRule" id="PRU10141"/>
    </source>
</evidence>
<proteinExistence type="predicted"/>
<dbReference type="SMART" id="SM00220">
    <property type="entry name" value="S_TKc"/>
    <property type="match status" value="1"/>
</dbReference>
<keyword evidence="1" id="KW-0808">Transferase</keyword>
<dbReference type="PANTHER" id="PTHR43289:SF6">
    <property type="entry name" value="SERINE_THREONINE-PROTEIN KINASE NEKL-3"/>
    <property type="match status" value="1"/>
</dbReference>
<dbReference type="InterPro" id="IPR000719">
    <property type="entry name" value="Prot_kinase_dom"/>
</dbReference>
<dbReference type="EMBL" id="JEME01002972">
    <property type="protein sequence ID" value="KYG02728.1"/>
    <property type="molecule type" value="Genomic_DNA"/>
</dbReference>
<keyword evidence="2 5" id="KW-0547">Nucleotide-binding</keyword>
<evidence type="ECO:0000256" key="1">
    <source>
        <dbReference type="ARBA" id="ARBA00022679"/>
    </source>
</evidence>
<protein>
    <submittedName>
        <fullName evidence="8">Protein kinase</fullName>
    </submittedName>
</protein>
<evidence type="ECO:0000256" key="4">
    <source>
        <dbReference type="ARBA" id="ARBA00022840"/>
    </source>
</evidence>
<dbReference type="Pfam" id="PF00069">
    <property type="entry name" value="Pkinase"/>
    <property type="match status" value="1"/>
</dbReference>
<evidence type="ECO:0000256" key="3">
    <source>
        <dbReference type="ARBA" id="ARBA00022777"/>
    </source>
</evidence>
<feature type="region of interest" description="Disordered" evidence="6">
    <location>
        <begin position="303"/>
        <end position="389"/>
    </location>
</feature>
<dbReference type="PROSITE" id="PS50011">
    <property type="entry name" value="PROTEIN_KINASE_DOM"/>
    <property type="match status" value="1"/>
</dbReference>
<dbReference type="Proteomes" id="UP000075502">
    <property type="component" value="Unassembled WGS sequence"/>
</dbReference>
<name>A0A150TDZ9_SORCE</name>
<dbReference type="GO" id="GO:0005524">
    <property type="term" value="F:ATP binding"/>
    <property type="evidence" value="ECO:0007669"/>
    <property type="project" value="UniProtKB-UniRule"/>
</dbReference>
<gene>
    <name evidence="8" type="ORF">BE21_04995</name>
</gene>
<dbReference type="PROSITE" id="PS00107">
    <property type="entry name" value="PROTEIN_KINASE_ATP"/>
    <property type="match status" value="1"/>
</dbReference>
<sequence>MDFENVTHVQKAQARVGAVLSGAWRLDALIGLGGMAAVYAATHRSGQRVAIKLLHPERARDKVDRARFLREKAIVNTVNHPGVAAVLADDVTEDGSPFLVMELLEGETLLQRWKAQKGPLPPAEVLALSEQILEVLAAAHENGVVHRDLKPDNIFLTREHGVKILDFGIARLRVPSSQTSLAGLRAMGTPAYMPPEQARARWDLVDARTDIWALGATMFSLLTNRYVQDAPTVNELFFLRMTCPIPSLARIQPSMHPAVVRVVDRALEFSQADRWPDARSMLAAVREAQAAVGVAPPSRATIVPPSRATVAPPSRSAIAPLPRSTVAPPPPRGALAPSSRDVRDVGALEARPPSGRAQTQTRSSRTSGISSPASLATVPRAISTIPRAP</sequence>
<keyword evidence="3 8" id="KW-0418">Kinase</keyword>
<dbReference type="InterPro" id="IPR008271">
    <property type="entry name" value="Ser/Thr_kinase_AS"/>
</dbReference>
<evidence type="ECO:0000259" key="7">
    <source>
        <dbReference type="PROSITE" id="PS50011"/>
    </source>
</evidence>
<evidence type="ECO:0000256" key="2">
    <source>
        <dbReference type="ARBA" id="ARBA00022741"/>
    </source>
</evidence>
<organism evidence="8 9">
    <name type="scientific">Sorangium cellulosum</name>
    <name type="common">Polyangium cellulosum</name>
    <dbReference type="NCBI Taxonomy" id="56"/>
    <lineage>
        <taxon>Bacteria</taxon>
        <taxon>Pseudomonadati</taxon>
        <taxon>Myxococcota</taxon>
        <taxon>Polyangia</taxon>
        <taxon>Polyangiales</taxon>
        <taxon>Polyangiaceae</taxon>
        <taxon>Sorangium</taxon>
    </lineage>
</organism>
<dbReference type="Gene3D" id="3.30.200.20">
    <property type="entry name" value="Phosphorylase Kinase, domain 1"/>
    <property type="match status" value="1"/>
</dbReference>
<evidence type="ECO:0000313" key="9">
    <source>
        <dbReference type="Proteomes" id="UP000075502"/>
    </source>
</evidence>
<dbReference type="AlphaFoldDB" id="A0A150TDZ9"/>
<feature type="binding site" evidence="5">
    <location>
        <position position="52"/>
    </location>
    <ligand>
        <name>ATP</name>
        <dbReference type="ChEBI" id="CHEBI:30616"/>
    </ligand>
</feature>
<dbReference type="SUPFAM" id="SSF56112">
    <property type="entry name" value="Protein kinase-like (PK-like)"/>
    <property type="match status" value="1"/>
</dbReference>
<comment type="caution">
    <text evidence="8">The sequence shown here is derived from an EMBL/GenBank/DDBJ whole genome shotgun (WGS) entry which is preliminary data.</text>
</comment>
<reference evidence="8 9" key="1">
    <citation type="submission" date="2014-02" db="EMBL/GenBank/DDBJ databases">
        <title>The small core and large imbalanced accessory genome model reveals a collaborative survival strategy of Sorangium cellulosum strains in nature.</title>
        <authorList>
            <person name="Han K."/>
            <person name="Peng R."/>
            <person name="Blom J."/>
            <person name="Li Y.-Z."/>
        </authorList>
    </citation>
    <scope>NUCLEOTIDE SEQUENCE [LARGE SCALE GENOMIC DNA]</scope>
    <source>
        <strain evidence="8 9">So0007-03</strain>
    </source>
</reference>
<evidence type="ECO:0000256" key="6">
    <source>
        <dbReference type="SAM" id="MobiDB-lite"/>
    </source>
</evidence>